<dbReference type="PANTHER" id="PTHR11346">
    <property type="entry name" value="GALECTIN"/>
    <property type="match status" value="1"/>
</dbReference>
<feature type="compositionally biased region" description="Basic and acidic residues" evidence="3">
    <location>
        <begin position="58"/>
        <end position="76"/>
    </location>
</feature>
<evidence type="ECO:0000259" key="4">
    <source>
        <dbReference type="PROSITE" id="PS50102"/>
    </source>
</evidence>
<evidence type="ECO:0000256" key="3">
    <source>
        <dbReference type="SAM" id="MobiDB-lite"/>
    </source>
</evidence>
<dbReference type="CDD" id="cd00590">
    <property type="entry name" value="RRM_SF"/>
    <property type="match status" value="1"/>
</dbReference>
<feature type="compositionally biased region" description="Acidic residues" evidence="3">
    <location>
        <begin position="101"/>
        <end position="120"/>
    </location>
</feature>
<protein>
    <recommendedName>
        <fullName evidence="2">Galectin</fullName>
    </recommendedName>
</protein>
<sequence length="516" mass="58045">MAGERVDSKAASSWKNASAANQAKFHLLELPEDFKPTKEEEALVNMYQTIRQFERQAARLKEQKAREKLAAKETEFKQSQASKQKKRRRKRENVPAASGDDVSDGSSAEEDYSSDEEQDEQTLHDRRTAKLDALRDEVDEAKKAMVADAVKQETLRKSHLETKETDISTGPSLKRKKLEDTTSEGGLLSNMKIDTPPHEFSERLNIKPWKGKTLFPATPDETQWTPPEGVGSPNVGAFLVELPEFDITKAQNGTGNNTIVIKFHAPNDSKRFSINIAGPGHDDFNSVLFHFNPRQFERGGQLVVNDKQEGIWGQSIALPLSQVPLIFGQEAITLQIQINGDGFDVFMQDKHCVRLEHRKELPSKPCSLFLQFPSCDDYGSPENWMVYRAWWGNQPVMAKGDLSDVAGVNSFNAVHPRKLFVSGLSKISTQTEVDIRRAELERAFRKYGGARGVTCIVPTNTTFAFVEMESDRMADLALSEMSSKYRLNRARRSRHEALQEERAAKEAGGKSEDKAW</sequence>
<accession>A0AAD2GEB2</accession>
<feature type="domain" description="Galectin" evidence="5">
    <location>
        <begin position="245"/>
        <end position="387"/>
    </location>
</feature>
<dbReference type="SMART" id="SM00908">
    <property type="entry name" value="Gal-bind_lectin"/>
    <property type="match status" value="1"/>
</dbReference>
<dbReference type="InterPro" id="IPR012677">
    <property type="entry name" value="Nucleotide-bd_a/b_plait_sf"/>
</dbReference>
<evidence type="ECO:0000259" key="5">
    <source>
        <dbReference type="PROSITE" id="PS51304"/>
    </source>
</evidence>
<reference evidence="6" key="1">
    <citation type="submission" date="2023-08" db="EMBL/GenBank/DDBJ databases">
        <authorList>
            <person name="Audoor S."/>
            <person name="Bilcke G."/>
        </authorList>
    </citation>
    <scope>NUCLEOTIDE SEQUENCE</scope>
</reference>
<feature type="region of interest" description="Disordered" evidence="3">
    <location>
        <begin position="58"/>
        <end position="126"/>
    </location>
</feature>
<dbReference type="AlphaFoldDB" id="A0AAD2GEB2"/>
<comment type="caution">
    <text evidence="6">The sequence shown here is derived from an EMBL/GenBank/DDBJ whole genome shotgun (WGS) entry which is preliminary data.</text>
</comment>
<keyword evidence="2" id="KW-0430">Lectin</keyword>
<gene>
    <name evidence="6" type="ORF">CYCCA115_LOCUS23821</name>
</gene>
<keyword evidence="1" id="KW-0694">RNA-binding</keyword>
<evidence type="ECO:0000256" key="2">
    <source>
        <dbReference type="RuleBase" id="RU102079"/>
    </source>
</evidence>
<dbReference type="InterPro" id="IPR001079">
    <property type="entry name" value="Galectin_CRD"/>
</dbReference>
<feature type="region of interest" description="Disordered" evidence="3">
    <location>
        <begin position="161"/>
        <end position="198"/>
    </location>
</feature>
<dbReference type="InterPro" id="IPR000504">
    <property type="entry name" value="RRM_dom"/>
</dbReference>
<evidence type="ECO:0000313" key="7">
    <source>
        <dbReference type="Proteomes" id="UP001295423"/>
    </source>
</evidence>
<dbReference type="Pfam" id="PF00337">
    <property type="entry name" value="Gal-bind_lectin"/>
    <property type="match status" value="1"/>
</dbReference>
<dbReference type="PROSITE" id="PS50102">
    <property type="entry name" value="RRM"/>
    <property type="match status" value="1"/>
</dbReference>
<proteinExistence type="predicted"/>
<dbReference type="GO" id="GO:0030246">
    <property type="term" value="F:carbohydrate binding"/>
    <property type="evidence" value="ECO:0007669"/>
    <property type="project" value="UniProtKB-UniRule"/>
</dbReference>
<feature type="compositionally biased region" description="Basic and acidic residues" evidence="3">
    <location>
        <begin position="495"/>
        <end position="516"/>
    </location>
</feature>
<evidence type="ECO:0000256" key="1">
    <source>
        <dbReference type="PROSITE-ProRule" id="PRU00176"/>
    </source>
</evidence>
<organism evidence="6 7">
    <name type="scientific">Cylindrotheca closterium</name>
    <dbReference type="NCBI Taxonomy" id="2856"/>
    <lineage>
        <taxon>Eukaryota</taxon>
        <taxon>Sar</taxon>
        <taxon>Stramenopiles</taxon>
        <taxon>Ochrophyta</taxon>
        <taxon>Bacillariophyta</taxon>
        <taxon>Bacillariophyceae</taxon>
        <taxon>Bacillariophycidae</taxon>
        <taxon>Bacillariales</taxon>
        <taxon>Bacillariaceae</taxon>
        <taxon>Cylindrotheca</taxon>
    </lineage>
</organism>
<dbReference type="Pfam" id="PF00076">
    <property type="entry name" value="RRM_1"/>
    <property type="match status" value="1"/>
</dbReference>
<feature type="domain" description="RRM" evidence="4">
    <location>
        <begin position="417"/>
        <end position="495"/>
    </location>
</feature>
<dbReference type="EMBL" id="CAKOGP040002424">
    <property type="protein sequence ID" value="CAJ1969654.1"/>
    <property type="molecule type" value="Genomic_DNA"/>
</dbReference>
<dbReference type="InterPro" id="IPR013320">
    <property type="entry name" value="ConA-like_dom_sf"/>
</dbReference>
<feature type="region of interest" description="Disordered" evidence="3">
    <location>
        <begin position="489"/>
        <end position="516"/>
    </location>
</feature>
<dbReference type="Gene3D" id="3.30.70.330">
    <property type="match status" value="1"/>
</dbReference>
<dbReference type="SUPFAM" id="SSF49899">
    <property type="entry name" value="Concanavalin A-like lectins/glucanases"/>
    <property type="match status" value="1"/>
</dbReference>
<dbReference type="PROSITE" id="PS51304">
    <property type="entry name" value="GALECTIN"/>
    <property type="match status" value="1"/>
</dbReference>
<dbReference type="PANTHER" id="PTHR11346:SF147">
    <property type="entry name" value="GALECTIN"/>
    <property type="match status" value="1"/>
</dbReference>
<name>A0AAD2GEB2_9STRA</name>
<dbReference type="Gene3D" id="2.60.120.200">
    <property type="match status" value="1"/>
</dbReference>
<dbReference type="GO" id="GO:0003723">
    <property type="term" value="F:RNA binding"/>
    <property type="evidence" value="ECO:0007669"/>
    <property type="project" value="UniProtKB-UniRule"/>
</dbReference>
<keyword evidence="7" id="KW-1185">Reference proteome</keyword>
<dbReference type="InterPro" id="IPR044156">
    <property type="entry name" value="Galectin-like"/>
</dbReference>
<dbReference type="Proteomes" id="UP001295423">
    <property type="component" value="Unassembled WGS sequence"/>
</dbReference>
<evidence type="ECO:0000313" key="6">
    <source>
        <dbReference type="EMBL" id="CAJ1969654.1"/>
    </source>
</evidence>
<dbReference type="SUPFAM" id="SSF54928">
    <property type="entry name" value="RNA-binding domain, RBD"/>
    <property type="match status" value="1"/>
</dbReference>
<dbReference type="InterPro" id="IPR035979">
    <property type="entry name" value="RBD_domain_sf"/>
</dbReference>